<dbReference type="InterPro" id="IPR014044">
    <property type="entry name" value="CAP_dom"/>
</dbReference>
<evidence type="ECO:0000259" key="1">
    <source>
        <dbReference type="Pfam" id="PF00188"/>
    </source>
</evidence>
<dbReference type="OrthoDB" id="5816351at2759"/>
<dbReference type="EMBL" id="KN783691">
    <property type="protein sequence ID" value="KIH43686.1"/>
    <property type="molecule type" value="Genomic_DNA"/>
</dbReference>
<name>A0A0C2FF97_9BILA</name>
<organism evidence="2 3">
    <name type="scientific">Ancylostoma duodenale</name>
    <dbReference type="NCBI Taxonomy" id="51022"/>
    <lineage>
        <taxon>Eukaryota</taxon>
        <taxon>Metazoa</taxon>
        <taxon>Ecdysozoa</taxon>
        <taxon>Nematoda</taxon>
        <taxon>Chromadorea</taxon>
        <taxon>Rhabditida</taxon>
        <taxon>Rhabditina</taxon>
        <taxon>Rhabditomorpha</taxon>
        <taxon>Strongyloidea</taxon>
        <taxon>Ancylostomatidae</taxon>
        <taxon>Ancylostomatinae</taxon>
        <taxon>Ancylostoma</taxon>
    </lineage>
</organism>
<proteinExistence type="predicted"/>
<dbReference type="Pfam" id="PF00188">
    <property type="entry name" value="CAP"/>
    <property type="match status" value="1"/>
</dbReference>
<feature type="domain" description="SCP" evidence="1">
    <location>
        <begin position="23"/>
        <end position="85"/>
    </location>
</feature>
<evidence type="ECO:0000313" key="3">
    <source>
        <dbReference type="Proteomes" id="UP000054047"/>
    </source>
</evidence>
<dbReference type="InterPro" id="IPR035940">
    <property type="entry name" value="CAP_sf"/>
</dbReference>
<accession>A0A0C2FF97</accession>
<dbReference type="SUPFAM" id="SSF55797">
    <property type="entry name" value="PR-1-like"/>
    <property type="match status" value="1"/>
</dbReference>
<dbReference type="Proteomes" id="UP000054047">
    <property type="component" value="Unassembled WGS sequence"/>
</dbReference>
<sequence length="100" mass="11375">EVKLGVCDTCTGKFSDEFRLTALDMHNYYRRLVATGWAKTGDKYAETATKMIKLEYDKALEDDAIKEASNCATSAKGGPYNENFWYTKNFKTPHVEGFKE</sequence>
<gene>
    <name evidence="2" type="ORF">ANCDUO_26303</name>
</gene>
<reference evidence="2 3" key="1">
    <citation type="submission" date="2013-12" db="EMBL/GenBank/DDBJ databases">
        <title>Draft genome of the parsitic nematode Ancylostoma duodenale.</title>
        <authorList>
            <person name="Mitreva M."/>
        </authorList>
    </citation>
    <scope>NUCLEOTIDE SEQUENCE [LARGE SCALE GENOMIC DNA]</scope>
    <source>
        <strain evidence="2 3">Zhejiang</strain>
    </source>
</reference>
<dbReference type="AlphaFoldDB" id="A0A0C2FF97"/>
<keyword evidence="3" id="KW-1185">Reference proteome</keyword>
<feature type="non-terminal residue" evidence="2">
    <location>
        <position position="1"/>
    </location>
</feature>
<dbReference type="Gene3D" id="3.40.33.10">
    <property type="entry name" value="CAP"/>
    <property type="match status" value="1"/>
</dbReference>
<evidence type="ECO:0000313" key="2">
    <source>
        <dbReference type="EMBL" id="KIH43686.1"/>
    </source>
</evidence>
<feature type="non-terminal residue" evidence="2">
    <location>
        <position position="100"/>
    </location>
</feature>
<protein>
    <recommendedName>
        <fullName evidence="1">SCP domain-containing protein</fullName>
    </recommendedName>
</protein>